<feature type="transmembrane region" description="Helical" evidence="1">
    <location>
        <begin position="508"/>
        <end position="529"/>
    </location>
</feature>
<dbReference type="VEuPathDB" id="PlasmoDB:PmUG01_10043100"/>
<reference evidence="3 4" key="1">
    <citation type="submission" date="2016-06" db="EMBL/GenBank/DDBJ databases">
        <authorList>
            <consortium name="Pathogen Informatics"/>
        </authorList>
    </citation>
    <scope>NUCLEOTIDE SEQUENCE [LARGE SCALE GENOMIC DNA]</scope>
    <source>
        <strain evidence="3">PmlGA01</strain>
    </source>
</reference>
<evidence type="ECO:0000313" key="4">
    <source>
        <dbReference type="Proteomes" id="UP000219799"/>
    </source>
</evidence>
<dbReference type="Proteomes" id="UP000219799">
    <property type="component" value="Chromosome 10"/>
</dbReference>
<dbReference type="EMBL" id="LT594498">
    <property type="protein sequence ID" value="SBT71862.1"/>
    <property type="molecule type" value="Genomic_DNA"/>
</dbReference>
<evidence type="ECO:0008006" key="5">
    <source>
        <dbReference type="Google" id="ProtNLM"/>
    </source>
</evidence>
<keyword evidence="1" id="KW-0812">Transmembrane</keyword>
<feature type="signal peptide" evidence="2">
    <location>
        <begin position="1"/>
        <end position="23"/>
    </location>
</feature>
<gene>
    <name evidence="3" type="primary">PmlGA01_100034300</name>
    <name evidence="3" type="ORF">PMLGA01_100034300</name>
</gene>
<sequence length="563" mass="67173">MKNYHLVFVVVFLCAFLFNRINNGELLSMDTINNLMKKRHVIEDNKNFTNFSFFYLYNALRCTLTQQVFESYEDEKYEQEIFIIKNNLLRLKEQKDNRNLWIFFEFHLFDSLISSIEEIETHMRNYSIGLMDNIYCKMTAKTYTDEMKHLLRKTLNCLHIFISLICEHNINITDIYKKEVRMFLKVKESFDFVSLNEDNILSLHDEIYLKNKYGNILIKDLFLLFKKIFFYEMDEERLYYYNYIQVVPIYVKTEKGIYKSKSYNREKSFYSLIENVYKKELQVNEGIIMITVFKQYNIKNDAKNNTKTPYYFDADIIYKIIMHQVYKPISPTASDINFNFLYSTNIDSSLYKTTEEDITLSLILLIDTTLNIEDLLEKMYNSIFSNDIFLTNKELNKQRIKVIGSCIYNQKSQAPIFKGFFSRGLSSYILFKIREWLKPNQKLIYLSIEKAEDHNHIRSGVIAERILNNPQRLYQAVLLFERNAIIKFDKFEQSDECDMCLVGYKGLYTLYLCIFIPTAVSLIICYFLYKKKKNTKKNMVDVKADELTNKRTSIEPSIAPLKI</sequence>
<feature type="chain" id="PRO_5008677697" description="GPI transamidase component GPI16" evidence="2">
    <location>
        <begin position="24"/>
        <end position="563"/>
    </location>
</feature>
<accession>A0A1C3KE34</accession>
<evidence type="ECO:0000313" key="3">
    <source>
        <dbReference type="EMBL" id="SBT71862.1"/>
    </source>
</evidence>
<keyword evidence="1" id="KW-1133">Transmembrane helix</keyword>
<protein>
    <recommendedName>
        <fullName evidence="5">GPI transamidase component GPI16</fullName>
    </recommendedName>
</protein>
<dbReference type="AlphaFoldDB" id="A0A1C3KE34"/>
<name>A0A1C3KE34_PLAMA</name>
<organism evidence="3 4">
    <name type="scientific">Plasmodium malariae</name>
    <dbReference type="NCBI Taxonomy" id="5858"/>
    <lineage>
        <taxon>Eukaryota</taxon>
        <taxon>Sar</taxon>
        <taxon>Alveolata</taxon>
        <taxon>Apicomplexa</taxon>
        <taxon>Aconoidasida</taxon>
        <taxon>Haemosporida</taxon>
        <taxon>Plasmodiidae</taxon>
        <taxon>Plasmodium</taxon>
        <taxon>Plasmodium (Plasmodium)</taxon>
    </lineage>
</organism>
<evidence type="ECO:0000256" key="2">
    <source>
        <dbReference type="SAM" id="SignalP"/>
    </source>
</evidence>
<proteinExistence type="predicted"/>
<keyword evidence="1" id="KW-0472">Membrane</keyword>
<evidence type="ECO:0000256" key="1">
    <source>
        <dbReference type="SAM" id="Phobius"/>
    </source>
</evidence>
<keyword evidence="2" id="KW-0732">Signal</keyword>